<comment type="caution">
    <text evidence="11">The sequence shown here is derived from an EMBL/GenBank/DDBJ whole genome shotgun (WGS) entry which is preliminary data.</text>
</comment>
<feature type="transmembrane region" description="Helical" evidence="9">
    <location>
        <begin position="38"/>
        <end position="57"/>
    </location>
</feature>
<evidence type="ECO:0000256" key="2">
    <source>
        <dbReference type="ARBA" id="ARBA00022448"/>
    </source>
</evidence>
<dbReference type="Pfam" id="PF03553">
    <property type="entry name" value="Na_H_antiporter"/>
    <property type="match status" value="1"/>
</dbReference>
<dbReference type="NCBIfam" id="TIGR00931">
    <property type="entry name" value="antiport_nhaC"/>
    <property type="match status" value="1"/>
</dbReference>
<feature type="transmembrane region" description="Helical" evidence="9">
    <location>
        <begin position="260"/>
        <end position="277"/>
    </location>
</feature>
<dbReference type="GO" id="GO:0005886">
    <property type="term" value="C:plasma membrane"/>
    <property type="evidence" value="ECO:0007669"/>
    <property type="project" value="UniProtKB-SubCell"/>
</dbReference>
<dbReference type="InterPro" id="IPR052180">
    <property type="entry name" value="NhaC_Na-H+_Antiporter"/>
</dbReference>
<dbReference type="AlphaFoldDB" id="A0AAW5JZI7"/>
<evidence type="ECO:0000256" key="5">
    <source>
        <dbReference type="ARBA" id="ARBA00022692"/>
    </source>
</evidence>
<keyword evidence="3" id="KW-0050">Antiport</keyword>
<keyword evidence="5 9" id="KW-0812">Transmembrane</keyword>
<feature type="transmembrane region" description="Helical" evidence="9">
    <location>
        <begin position="193"/>
        <end position="213"/>
    </location>
</feature>
<reference evidence="11 12" key="1">
    <citation type="submission" date="2022-06" db="EMBL/GenBank/DDBJ databases">
        <title>Isolation of gut microbiota from human fecal samples.</title>
        <authorList>
            <person name="Pamer E.G."/>
            <person name="Barat B."/>
            <person name="Waligurski E."/>
            <person name="Medina S."/>
            <person name="Paddock L."/>
            <person name="Mostad J."/>
        </authorList>
    </citation>
    <scope>NUCLEOTIDE SEQUENCE [LARGE SCALE GENOMIC DNA]</scope>
    <source>
        <strain evidence="11 12">DFI.9.90</strain>
    </source>
</reference>
<comment type="subcellular location">
    <subcellularLocation>
        <location evidence="1">Cell membrane</location>
        <topology evidence="1">Multi-pass membrane protein</topology>
    </subcellularLocation>
</comment>
<protein>
    <submittedName>
        <fullName evidence="11">Na+/H+ antiporter NhaC</fullName>
    </submittedName>
</protein>
<dbReference type="InterPro" id="IPR018461">
    <property type="entry name" value="Na/H_Antiport_NhaC-like_C"/>
</dbReference>
<organism evidence="11 12">
    <name type="scientific">Cloacibacillus evryensis</name>
    <dbReference type="NCBI Taxonomy" id="508460"/>
    <lineage>
        <taxon>Bacteria</taxon>
        <taxon>Thermotogati</taxon>
        <taxon>Synergistota</taxon>
        <taxon>Synergistia</taxon>
        <taxon>Synergistales</taxon>
        <taxon>Synergistaceae</taxon>
        <taxon>Cloacibacillus</taxon>
    </lineage>
</organism>
<evidence type="ECO:0000256" key="7">
    <source>
        <dbReference type="ARBA" id="ARBA00023136"/>
    </source>
</evidence>
<feature type="domain" description="Na+/H+ antiporter NhaC-like C-terminal" evidence="10">
    <location>
        <begin position="162"/>
        <end position="454"/>
    </location>
</feature>
<evidence type="ECO:0000256" key="6">
    <source>
        <dbReference type="ARBA" id="ARBA00022989"/>
    </source>
</evidence>
<evidence type="ECO:0000259" key="10">
    <source>
        <dbReference type="Pfam" id="PF03553"/>
    </source>
</evidence>
<keyword evidence="4" id="KW-1003">Cell membrane</keyword>
<evidence type="ECO:0000313" key="12">
    <source>
        <dbReference type="Proteomes" id="UP001205919"/>
    </source>
</evidence>
<dbReference type="EMBL" id="JANFYT010000008">
    <property type="protein sequence ID" value="MCQ4813791.1"/>
    <property type="molecule type" value="Genomic_DNA"/>
</dbReference>
<dbReference type="RefSeq" id="WP_034444476.1">
    <property type="nucleotide sequence ID" value="NZ_CABKQM010000003.1"/>
</dbReference>
<feature type="transmembrane region" description="Helical" evidence="9">
    <location>
        <begin position="147"/>
        <end position="165"/>
    </location>
</feature>
<feature type="transmembrane region" description="Helical" evidence="9">
    <location>
        <begin position="12"/>
        <end position="32"/>
    </location>
</feature>
<accession>A0AAW5JZI7</accession>
<keyword evidence="6 9" id="KW-1133">Transmembrane helix</keyword>
<keyword evidence="12" id="KW-1185">Reference proteome</keyword>
<dbReference type="PANTHER" id="PTHR33451">
    <property type="entry name" value="MALATE-2H(+)/NA(+)-LACTATE ANTIPORTER"/>
    <property type="match status" value="1"/>
</dbReference>
<gene>
    <name evidence="11" type="primary">nhaC</name>
    <name evidence="11" type="ORF">NE630_05030</name>
</gene>
<feature type="transmembrane region" description="Helical" evidence="9">
    <location>
        <begin position="432"/>
        <end position="457"/>
    </location>
</feature>
<evidence type="ECO:0000256" key="8">
    <source>
        <dbReference type="ARBA" id="ARBA00038435"/>
    </source>
</evidence>
<comment type="similarity">
    <text evidence="8">Belongs to the NhaC Na(+)/H(+) (TC 2.A.35) antiporter family.</text>
</comment>
<evidence type="ECO:0000256" key="4">
    <source>
        <dbReference type="ARBA" id="ARBA00022475"/>
    </source>
</evidence>
<name>A0AAW5JZI7_9BACT</name>
<feature type="transmembrane region" description="Helical" evidence="9">
    <location>
        <begin position="110"/>
        <end position="140"/>
    </location>
</feature>
<evidence type="ECO:0000256" key="3">
    <source>
        <dbReference type="ARBA" id="ARBA00022449"/>
    </source>
</evidence>
<feature type="transmembrane region" description="Helical" evidence="9">
    <location>
        <begin position="69"/>
        <end position="90"/>
    </location>
</feature>
<dbReference type="GeneID" id="95757478"/>
<dbReference type="GO" id="GO:0015297">
    <property type="term" value="F:antiporter activity"/>
    <property type="evidence" value="ECO:0007669"/>
    <property type="project" value="UniProtKB-KW"/>
</dbReference>
<evidence type="ECO:0000313" key="11">
    <source>
        <dbReference type="EMBL" id="MCQ4813791.1"/>
    </source>
</evidence>
<sequence length="481" mass="50373">MKDKKSRKITLADAFIVFAFLIVSMLSTILLFGGKPHIPLVASIVVASTIGMLKGFSWAEIEAGIIDSIASAMASILMLLVVGIIIGTWTLGGVVPTMIYYGLELLSPKIFLVTACAICGVVSLFTGSSWGTLGTVGVALLGVGRGLGIPDGLIVGALISGSYFGDKLSPLSDTTNLAPAVSGATLFDHVRHMMYTTIPSILIAMAIYGVLGLKFAGTELDYDKISILRNAISGSFKVSLLMFLPPAVVIMLVIRKVPALPGLMVGAILGAVCAALFQGAGMADIIRASHLGVTVNTGVAEVDKLLSGGGINSMLGTTALGLLALSFNGVIERIGVVNVVIERIIKFADTDGKLIFSTLLTSLFINFASGVQKCAIALPGRMYKDIYRQRGLAPKNLSRCCEDAGTVAAPLVPYSTDAAFLSGTFGVDPMMYIPYCFFSMISPIISMIFGFTGFSIAKLSPEEMEKIAQEEAAASNPVVVG</sequence>
<dbReference type="InterPro" id="IPR004770">
    <property type="entry name" value="Na/H_antiport_NhaC"/>
</dbReference>
<evidence type="ECO:0000256" key="1">
    <source>
        <dbReference type="ARBA" id="ARBA00004651"/>
    </source>
</evidence>
<dbReference type="Proteomes" id="UP001205919">
    <property type="component" value="Unassembled WGS sequence"/>
</dbReference>
<proteinExistence type="inferred from homology"/>
<keyword evidence="2" id="KW-0813">Transport</keyword>
<evidence type="ECO:0000256" key="9">
    <source>
        <dbReference type="SAM" id="Phobius"/>
    </source>
</evidence>
<feature type="transmembrane region" description="Helical" evidence="9">
    <location>
        <begin position="234"/>
        <end position="254"/>
    </location>
</feature>
<dbReference type="PANTHER" id="PTHR33451:SF3">
    <property type="entry name" value="MALATE-2H(+)_NA(+)-LACTATE ANTIPORTER"/>
    <property type="match status" value="1"/>
</dbReference>
<keyword evidence="7 9" id="KW-0472">Membrane</keyword>